<dbReference type="PANTHER" id="PTHR45667">
    <property type="entry name" value="S-ADENOSYLMETHIONINE MITOCHONDRIAL CARRIER PROTEIN"/>
    <property type="match status" value="1"/>
</dbReference>
<evidence type="ECO:0000256" key="9">
    <source>
        <dbReference type="RuleBase" id="RU000488"/>
    </source>
</evidence>
<dbReference type="PaxDb" id="55529-EKX46171"/>
<keyword evidence="6" id="KW-1133">Transmembrane helix</keyword>
<dbReference type="InterPro" id="IPR018108">
    <property type="entry name" value="MCP_transmembrane"/>
</dbReference>
<dbReference type="Gene3D" id="1.50.40.10">
    <property type="entry name" value="Mitochondrial carrier domain"/>
    <property type="match status" value="1"/>
</dbReference>
<dbReference type="Pfam" id="PF00153">
    <property type="entry name" value="Mito_carr"/>
    <property type="match status" value="2"/>
</dbReference>
<evidence type="ECO:0008006" key="13">
    <source>
        <dbReference type="Google" id="ProtNLM"/>
    </source>
</evidence>
<keyword evidence="7 8" id="KW-0472">Membrane</keyword>
<dbReference type="OMA" id="PEMSCGA"/>
<dbReference type="EMBL" id="JH992995">
    <property type="protein sequence ID" value="EKX46171.1"/>
    <property type="molecule type" value="Genomic_DNA"/>
</dbReference>
<dbReference type="SUPFAM" id="SSF103506">
    <property type="entry name" value="Mitochondrial carrier"/>
    <property type="match status" value="1"/>
</dbReference>
<evidence type="ECO:0000256" key="8">
    <source>
        <dbReference type="PROSITE-ProRule" id="PRU00282"/>
    </source>
</evidence>
<evidence type="ECO:0000256" key="1">
    <source>
        <dbReference type="ARBA" id="ARBA00004141"/>
    </source>
</evidence>
<evidence type="ECO:0000313" key="11">
    <source>
        <dbReference type="EnsemblProtists" id="EKX46171"/>
    </source>
</evidence>
<dbReference type="RefSeq" id="XP_005833151.1">
    <property type="nucleotide sequence ID" value="XM_005833094.1"/>
</dbReference>
<evidence type="ECO:0000313" key="12">
    <source>
        <dbReference type="Proteomes" id="UP000011087"/>
    </source>
</evidence>
<evidence type="ECO:0000256" key="3">
    <source>
        <dbReference type="ARBA" id="ARBA00022448"/>
    </source>
</evidence>
<dbReference type="AlphaFoldDB" id="L1JCC3"/>
<dbReference type="PROSITE" id="PS50920">
    <property type="entry name" value="SOLCAR"/>
    <property type="match status" value="1"/>
</dbReference>
<gene>
    <name evidence="10" type="ORF">GUITHDRAFT_138301</name>
</gene>
<keyword evidence="5" id="KW-0677">Repeat</keyword>
<dbReference type="OrthoDB" id="448427at2759"/>
<dbReference type="GO" id="GO:0016020">
    <property type="term" value="C:membrane"/>
    <property type="evidence" value="ECO:0007669"/>
    <property type="project" value="UniProtKB-SubCell"/>
</dbReference>
<reference evidence="10 12" key="1">
    <citation type="journal article" date="2012" name="Nature">
        <title>Algal genomes reveal evolutionary mosaicism and the fate of nucleomorphs.</title>
        <authorList>
            <consortium name="DOE Joint Genome Institute"/>
            <person name="Curtis B.A."/>
            <person name="Tanifuji G."/>
            <person name="Burki F."/>
            <person name="Gruber A."/>
            <person name="Irimia M."/>
            <person name="Maruyama S."/>
            <person name="Arias M.C."/>
            <person name="Ball S.G."/>
            <person name="Gile G.H."/>
            <person name="Hirakawa Y."/>
            <person name="Hopkins J.F."/>
            <person name="Kuo A."/>
            <person name="Rensing S.A."/>
            <person name="Schmutz J."/>
            <person name="Symeonidi A."/>
            <person name="Elias M."/>
            <person name="Eveleigh R.J."/>
            <person name="Herman E.K."/>
            <person name="Klute M.J."/>
            <person name="Nakayama T."/>
            <person name="Obornik M."/>
            <person name="Reyes-Prieto A."/>
            <person name="Armbrust E.V."/>
            <person name="Aves S.J."/>
            <person name="Beiko R.G."/>
            <person name="Coutinho P."/>
            <person name="Dacks J.B."/>
            <person name="Durnford D.G."/>
            <person name="Fast N.M."/>
            <person name="Green B.R."/>
            <person name="Grisdale C.J."/>
            <person name="Hempel F."/>
            <person name="Henrissat B."/>
            <person name="Hoppner M.P."/>
            <person name="Ishida K."/>
            <person name="Kim E."/>
            <person name="Koreny L."/>
            <person name="Kroth P.G."/>
            <person name="Liu Y."/>
            <person name="Malik S.B."/>
            <person name="Maier U.G."/>
            <person name="McRose D."/>
            <person name="Mock T."/>
            <person name="Neilson J.A."/>
            <person name="Onodera N.T."/>
            <person name="Poole A.M."/>
            <person name="Pritham E.J."/>
            <person name="Richards T.A."/>
            <person name="Rocap G."/>
            <person name="Roy S.W."/>
            <person name="Sarai C."/>
            <person name="Schaack S."/>
            <person name="Shirato S."/>
            <person name="Slamovits C.H."/>
            <person name="Spencer D.F."/>
            <person name="Suzuki S."/>
            <person name="Worden A.Z."/>
            <person name="Zauner S."/>
            <person name="Barry K."/>
            <person name="Bell C."/>
            <person name="Bharti A.K."/>
            <person name="Crow J.A."/>
            <person name="Grimwood J."/>
            <person name="Kramer R."/>
            <person name="Lindquist E."/>
            <person name="Lucas S."/>
            <person name="Salamov A."/>
            <person name="McFadden G.I."/>
            <person name="Lane C.E."/>
            <person name="Keeling P.J."/>
            <person name="Gray M.W."/>
            <person name="Grigoriev I.V."/>
            <person name="Archibald J.M."/>
        </authorList>
    </citation>
    <scope>NUCLEOTIDE SEQUENCE</scope>
    <source>
        <strain evidence="10 12">CCMP2712</strain>
    </source>
</reference>
<reference evidence="11" key="3">
    <citation type="submission" date="2016-03" db="UniProtKB">
        <authorList>
            <consortium name="EnsemblProtists"/>
        </authorList>
    </citation>
    <scope>IDENTIFICATION</scope>
</reference>
<feature type="repeat" description="Solcar" evidence="8">
    <location>
        <begin position="158"/>
        <end position="240"/>
    </location>
</feature>
<dbReference type="InterPro" id="IPR023395">
    <property type="entry name" value="MCP_dom_sf"/>
</dbReference>
<evidence type="ECO:0000256" key="4">
    <source>
        <dbReference type="ARBA" id="ARBA00022692"/>
    </source>
</evidence>
<evidence type="ECO:0000256" key="7">
    <source>
        <dbReference type="ARBA" id="ARBA00023136"/>
    </source>
</evidence>
<keyword evidence="3 9" id="KW-0813">Transport</keyword>
<evidence type="ECO:0000256" key="5">
    <source>
        <dbReference type="ARBA" id="ARBA00022737"/>
    </source>
</evidence>
<evidence type="ECO:0000256" key="2">
    <source>
        <dbReference type="ARBA" id="ARBA00006375"/>
    </source>
</evidence>
<organism evidence="10">
    <name type="scientific">Guillardia theta (strain CCMP2712)</name>
    <name type="common">Cryptophyte</name>
    <dbReference type="NCBI Taxonomy" id="905079"/>
    <lineage>
        <taxon>Eukaryota</taxon>
        <taxon>Cryptophyceae</taxon>
        <taxon>Pyrenomonadales</taxon>
        <taxon>Geminigeraceae</taxon>
        <taxon>Guillardia</taxon>
    </lineage>
</organism>
<proteinExistence type="inferred from homology"/>
<keyword evidence="4 8" id="KW-0812">Transmembrane</keyword>
<dbReference type="Proteomes" id="UP000011087">
    <property type="component" value="Unassembled WGS sequence"/>
</dbReference>
<dbReference type="EnsemblProtists" id="EKX46171">
    <property type="protein sequence ID" value="EKX46171"/>
    <property type="gene ID" value="GUITHDRAFT_138301"/>
</dbReference>
<reference evidence="12" key="2">
    <citation type="submission" date="2012-11" db="EMBL/GenBank/DDBJ databases">
        <authorList>
            <person name="Kuo A."/>
            <person name="Curtis B.A."/>
            <person name="Tanifuji G."/>
            <person name="Burki F."/>
            <person name="Gruber A."/>
            <person name="Irimia M."/>
            <person name="Maruyama S."/>
            <person name="Arias M.C."/>
            <person name="Ball S.G."/>
            <person name="Gile G.H."/>
            <person name="Hirakawa Y."/>
            <person name="Hopkins J.F."/>
            <person name="Rensing S.A."/>
            <person name="Schmutz J."/>
            <person name="Symeonidi A."/>
            <person name="Elias M."/>
            <person name="Eveleigh R.J."/>
            <person name="Herman E.K."/>
            <person name="Klute M.J."/>
            <person name="Nakayama T."/>
            <person name="Obornik M."/>
            <person name="Reyes-Prieto A."/>
            <person name="Armbrust E.V."/>
            <person name="Aves S.J."/>
            <person name="Beiko R.G."/>
            <person name="Coutinho P."/>
            <person name="Dacks J.B."/>
            <person name="Durnford D.G."/>
            <person name="Fast N.M."/>
            <person name="Green B.R."/>
            <person name="Grisdale C."/>
            <person name="Hempe F."/>
            <person name="Henrissat B."/>
            <person name="Hoppner M.P."/>
            <person name="Ishida K.-I."/>
            <person name="Kim E."/>
            <person name="Koreny L."/>
            <person name="Kroth P.G."/>
            <person name="Liu Y."/>
            <person name="Malik S.-B."/>
            <person name="Maier U.G."/>
            <person name="McRose D."/>
            <person name="Mock T."/>
            <person name="Neilson J.A."/>
            <person name="Onodera N.T."/>
            <person name="Poole A.M."/>
            <person name="Pritham E.J."/>
            <person name="Richards T.A."/>
            <person name="Rocap G."/>
            <person name="Roy S.W."/>
            <person name="Sarai C."/>
            <person name="Schaack S."/>
            <person name="Shirato S."/>
            <person name="Slamovits C.H."/>
            <person name="Spencer D.F."/>
            <person name="Suzuki S."/>
            <person name="Worden A.Z."/>
            <person name="Zauner S."/>
            <person name="Barry K."/>
            <person name="Bell C."/>
            <person name="Bharti A.K."/>
            <person name="Crow J.A."/>
            <person name="Grimwood J."/>
            <person name="Kramer R."/>
            <person name="Lindquist E."/>
            <person name="Lucas S."/>
            <person name="Salamov A."/>
            <person name="McFadden G.I."/>
            <person name="Lane C.E."/>
            <person name="Keeling P.J."/>
            <person name="Gray M.W."/>
            <person name="Grigoriev I.V."/>
            <person name="Archibald J.M."/>
        </authorList>
    </citation>
    <scope>NUCLEOTIDE SEQUENCE</scope>
    <source>
        <strain evidence="12">CCMP2712</strain>
    </source>
</reference>
<comment type="subcellular location">
    <subcellularLocation>
        <location evidence="1">Membrane</location>
        <topology evidence="1">Multi-pass membrane protein</topology>
    </subcellularLocation>
</comment>
<keyword evidence="12" id="KW-1185">Reference proteome</keyword>
<comment type="similarity">
    <text evidence="2 9">Belongs to the mitochondrial carrier (TC 2.A.29) family.</text>
</comment>
<dbReference type="eggNOG" id="KOG0768">
    <property type="taxonomic scope" value="Eukaryota"/>
</dbReference>
<name>L1JCC3_GUITC</name>
<dbReference type="HOGENOM" id="CLU_1144391_0_0_1"/>
<accession>L1JCC3</accession>
<evidence type="ECO:0000256" key="6">
    <source>
        <dbReference type="ARBA" id="ARBA00022989"/>
    </source>
</evidence>
<sequence length="243" mass="26076">MSFSYHCVGQSRMYREIVEVGGTGRKKCWQIVLLLSLALLPVVLTKTIPTLRAAHEGAKTSKEVGARRKLSFHEEMIAGALARAAAQCVMYPADVLKTLAQTRRSGGSPPTLGSITKAQLLKGSLTTSVLALPAGAIQFSVFRLLKDEGRELAPPWISTASIELMAAAVAAVAACVVQTPQEVIKQRMQAGIYPSFMQGVASLLRSEGLRGFYTGFLPTVARNTPTVCISFTGFARLKEAYGD</sequence>
<dbReference type="KEGG" id="gtt:GUITHDRAFT_138301"/>
<protein>
    <recommendedName>
        <fullName evidence="13">Mitochondrial carrier protein</fullName>
    </recommendedName>
</protein>
<evidence type="ECO:0000313" key="10">
    <source>
        <dbReference type="EMBL" id="EKX46171.1"/>
    </source>
</evidence>
<dbReference type="GeneID" id="17303040"/>